<dbReference type="EMBL" id="MFIV01000034">
    <property type="protein sequence ID" value="OGF99238.1"/>
    <property type="molecule type" value="Genomic_DNA"/>
</dbReference>
<dbReference type="AlphaFoldDB" id="A0A1F5YGC4"/>
<protein>
    <submittedName>
        <fullName evidence="4">Phospholipase</fullName>
    </submittedName>
</protein>
<gene>
    <name evidence="4" type="ORF">A2Z86_12305</name>
</gene>
<dbReference type="GO" id="GO:0016787">
    <property type="term" value="F:hydrolase activity"/>
    <property type="evidence" value="ECO:0007669"/>
    <property type="project" value="UniProtKB-KW"/>
</dbReference>
<evidence type="ECO:0000313" key="5">
    <source>
        <dbReference type="Proteomes" id="UP000176992"/>
    </source>
</evidence>
<reference evidence="4 5" key="1">
    <citation type="journal article" date="2016" name="Nat. Commun.">
        <title>Thousands of microbial genomes shed light on interconnected biogeochemical processes in an aquifer system.</title>
        <authorList>
            <person name="Anantharaman K."/>
            <person name="Brown C.T."/>
            <person name="Hug L.A."/>
            <person name="Sharon I."/>
            <person name="Castelle C.J."/>
            <person name="Probst A.J."/>
            <person name="Thomas B.C."/>
            <person name="Singh A."/>
            <person name="Wilkins M.J."/>
            <person name="Karaoz U."/>
            <person name="Brodie E.L."/>
            <person name="Williams K.H."/>
            <person name="Hubbard S.S."/>
            <person name="Banfield J.F."/>
        </authorList>
    </citation>
    <scope>NUCLEOTIDE SEQUENCE [LARGE SCALE GENOMIC DNA]</scope>
</reference>
<evidence type="ECO:0000256" key="2">
    <source>
        <dbReference type="ARBA" id="ARBA00022801"/>
    </source>
</evidence>
<dbReference type="Gene3D" id="3.40.50.1820">
    <property type="entry name" value="alpha/beta hydrolase"/>
    <property type="match status" value="1"/>
</dbReference>
<name>A0A1F5YGC4_9BACT</name>
<evidence type="ECO:0000256" key="1">
    <source>
        <dbReference type="ARBA" id="ARBA00006499"/>
    </source>
</evidence>
<dbReference type="SUPFAM" id="SSF53474">
    <property type="entry name" value="alpha/beta-Hydrolases"/>
    <property type="match status" value="1"/>
</dbReference>
<sequence length="214" mass="23064">MKGTENPYQDLNPLSTGMPLEMARAAMLMLHGRGGTAQGILSLAEALQRPGFTYLAPQAADNSWYPFSFLEPLEKNRLWIDSSLKAVGELIERVEAQGIPADKLIILGFSQGACMGLEYAARRGGRFGGVVGLSGGLIGPPGTVYSYSGTLEGTPLFLGCSENDPHIPRARLEETADVFESLGAQVTFRLYPGVDHGVNRDEIDFIGRMMTALI</sequence>
<dbReference type="Pfam" id="PF02230">
    <property type="entry name" value="Abhydrolase_2"/>
    <property type="match status" value="1"/>
</dbReference>
<accession>A0A1F5YGC4</accession>
<evidence type="ECO:0000313" key="4">
    <source>
        <dbReference type="EMBL" id="OGF99238.1"/>
    </source>
</evidence>
<comment type="similarity">
    <text evidence="1">Belongs to the AB hydrolase superfamily. AB hydrolase 2 family.</text>
</comment>
<dbReference type="PANTHER" id="PTHR10655:SF17">
    <property type="entry name" value="LYSOPHOSPHOLIPASE-LIKE PROTEIN 1"/>
    <property type="match status" value="1"/>
</dbReference>
<comment type="caution">
    <text evidence="4">The sequence shown here is derived from an EMBL/GenBank/DDBJ whole genome shotgun (WGS) entry which is preliminary data.</text>
</comment>
<organism evidence="4 5">
    <name type="scientific">Candidatus Glassbacteria bacterium GWA2_58_10</name>
    <dbReference type="NCBI Taxonomy" id="1817865"/>
    <lineage>
        <taxon>Bacteria</taxon>
        <taxon>Candidatus Glassiibacteriota</taxon>
    </lineage>
</organism>
<feature type="domain" description="Phospholipase/carboxylesterase/thioesterase" evidence="3">
    <location>
        <begin position="22"/>
        <end position="207"/>
    </location>
</feature>
<dbReference type="InterPro" id="IPR050565">
    <property type="entry name" value="LYPA1-2/EST-like"/>
</dbReference>
<evidence type="ECO:0000259" key="3">
    <source>
        <dbReference type="Pfam" id="PF02230"/>
    </source>
</evidence>
<dbReference type="InterPro" id="IPR029058">
    <property type="entry name" value="AB_hydrolase_fold"/>
</dbReference>
<proteinExistence type="inferred from homology"/>
<dbReference type="PANTHER" id="PTHR10655">
    <property type="entry name" value="LYSOPHOSPHOLIPASE-RELATED"/>
    <property type="match status" value="1"/>
</dbReference>
<keyword evidence="2" id="KW-0378">Hydrolase</keyword>
<dbReference type="Proteomes" id="UP000176992">
    <property type="component" value="Unassembled WGS sequence"/>
</dbReference>
<dbReference type="InterPro" id="IPR003140">
    <property type="entry name" value="PLipase/COase/thioEstase"/>
</dbReference>